<proteinExistence type="predicted"/>
<dbReference type="GO" id="GO:0016301">
    <property type="term" value="F:kinase activity"/>
    <property type="evidence" value="ECO:0007669"/>
    <property type="project" value="UniProtKB-KW"/>
</dbReference>
<keyword evidence="2" id="KW-0808">Transferase</keyword>
<dbReference type="STRING" id="50429.A0A2B4SAZ5"/>
<reference evidence="3" key="1">
    <citation type="journal article" date="2017" name="bioRxiv">
        <title>Comparative analysis of the genomes of Stylophora pistillata and Acropora digitifera provides evidence for extensive differences between species of corals.</title>
        <authorList>
            <person name="Voolstra C.R."/>
            <person name="Li Y."/>
            <person name="Liew Y.J."/>
            <person name="Baumgarten S."/>
            <person name="Zoccola D."/>
            <person name="Flot J.-F."/>
            <person name="Tambutte S."/>
            <person name="Allemand D."/>
            <person name="Aranda M."/>
        </authorList>
    </citation>
    <scope>NUCLEOTIDE SEQUENCE [LARGE SCALE GENOMIC DNA]</scope>
</reference>
<dbReference type="AlphaFoldDB" id="A0A2B4SAZ5"/>
<feature type="region of interest" description="Disordered" evidence="1">
    <location>
        <begin position="223"/>
        <end position="271"/>
    </location>
</feature>
<evidence type="ECO:0000256" key="1">
    <source>
        <dbReference type="SAM" id="MobiDB-lite"/>
    </source>
</evidence>
<keyword evidence="3" id="KW-1185">Reference proteome</keyword>
<evidence type="ECO:0000313" key="2">
    <source>
        <dbReference type="EMBL" id="PFX26203.1"/>
    </source>
</evidence>
<feature type="compositionally biased region" description="Polar residues" evidence="1">
    <location>
        <begin position="166"/>
        <end position="200"/>
    </location>
</feature>
<keyword evidence="2" id="KW-0418">Kinase</keyword>
<name>A0A2B4SAZ5_STYPI</name>
<comment type="caution">
    <text evidence="2">The sequence shown here is derived from an EMBL/GenBank/DDBJ whole genome shotgun (WGS) entry which is preliminary data.</text>
</comment>
<dbReference type="InterPro" id="IPR011990">
    <property type="entry name" value="TPR-like_helical_dom_sf"/>
</dbReference>
<gene>
    <name evidence="2" type="primary">Ttk</name>
    <name evidence="2" type="ORF">AWC38_SpisGene9121</name>
</gene>
<dbReference type="OrthoDB" id="20524at2759"/>
<feature type="compositionally biased region" description="Low complexity" evidence="1">
    <location>
        <begin position="229"/>
        <end position="238"/>
    </location>
</feature>
<dbReference type="Proteomes" id="UP000225706">
    <property type="component" value="Unassembled WGS sequence"/>
</dbReference>
<sequence>MVDAETTAIQKIKSNGNRPEEWLEFLALQQSTLAADLTDENCRHLLYLYERAVSQIPAEENKKNISYAHILVNFAKLQMKISKDDARSTFQLARNNAKHFAIVFVAWAQFELSAGNRSKCRSLLRKGKDSGAEPKELLLKAYDNFVAQRKVLIEESEELTGFTGYRANQKSSESSVDMSPLSTEDESSTGTNTQLTEADTAKVSDNTTAVISFKLPSVLESCGKKPLSCRRSNSSSSSDETDSILYQSSTHRQRGSMSTQKPSVKSTPDFKSDSLAGCMNLSVRRHKARRGGGIHFGLPMRVKRPLPALSEPGDELDGITELDCTVEVPQQQSCEPETAASNQIHGFHLARSSVHSAST</sequence>
<evidence type="ECO:0000313" key="3">
    <source>
        <dbReference type="Proteomes" id="UP000225706"/>
    </source>
</evidence>
<organism evidence="2 3">
    <name type="scientific">Stylophora pistillata</name>
    <name type="common">Smooth cauliflower coral</name>
    <dbReference type="NCBI Taxonomy" id="50429"/>
    <lineage>
        <taxon>Eukaryota</taxon>
        <taxon>Metazoa</taxon>
        <taxon>Cnidaria</taxon>
        <taxon>Anthozoa</taxon>
        <taxon>Hexacorallia</taxon>
        <taxon>Scleractinia</taxon>
        <taxon>Astrocoeniina</taxon>
        <taxon>Pocilloporidae</taxon>
        <taxon>Stylophora</taxon>
    </lineage>
</organism>
<feature type="compositionally biased region" description="Polar residues" evidence="1">
    <location>
        <begin position="244"/>
        <end position="266"/>
    </location>
</feature>
<dbReference type="EMBL" id="LSMT01000131">
    <property type="protein sequence ID" value="PFX26203.1"/>
    <property type="molecule type" value="Genomic_DNA"/>
</dbReference>
<dbReference type="Gene3D" id="1.25.40.10">
    <property type="entry name" value="Tetratricopeptide repeat domain"/>
    <property type="match status" value="1"/>
</dbReference>
<protein>
    <submittedName>
        <fullName evidence="2">Dual specificity protein kinase TTK</fullName>
    </submittedName>
</protein>
<feature type="region of interest" description="Disordered" evidence="1">
    <location>
        <begin position="164"/>
        <end position="200"/>
    </location>
</feature>
<accession>A0A2B4SAZ5</accession>